<evidence type="ECO:0000313" key="13">
    <source>
        <dbReference type="Proteomes" id="UP000030693"/>
    </source>
</evidence>
<keyword evidence="13" id="KW-1185">Reference proteome</keyword>
<dbReference type="eggNOG" id="KOG0405">
    <property type="taxonomic scope" value="Eukaryota"/>
</dbReference>
<dbReference type="InterPro" id="IPR016156">
    <property type="entry name" value="FAD/NAD-linked_Rdtase_dimer_sf"/>
</dbReference>
<reference evidence="12" key="1">
    <citation type="submission" date="2013-04" db="EMBL/GenBank/DDBJ databases">
        <title>The Genome Sequence of Fonticula alba ATCC 38817.</title>
        <authorList>
            <consortium name="The Broad Institute Genomics Platform"/>
            <person name="Russ C."/>
            <person name="Cuomo C."/>
            <person name="Burger G."/>
            <person name="Gray M.W."/>
            <person name="Holland P.W.H."/>
            <person name="King N."/>
            <person name="Lang F.B.F."/>
            <person name="Roger A.J."/>
            <person name="Ruiz-Trillo I."/>
            <person name="Brown M."/>
            <person name="Walker B."/>
            <person name="Young S."/>
            <person name="Zeng Q."/>
            <person name="Gargeya S."/>
            <person name="Fitzgerald M."/>
            <person name="Haas B."/>
            <person name="Abouelleil A."/>
            <person name="Allen A.W."/>
            <person name="Alvarado L."/>
            <person name="Arachchi H.M."/>
            <person name="Berlin A.M."/>
            <person name="Chapman S.B."/>
            <person name="Gainer-Dewar J."/>
            <person name="Goldberg J."/>
            <person name="Griggs A."/>
            <person name="Gujja S."/>
            <person name="Hansen M."/>
            <person name="Howarth C."/>
            <person name="Imamovic A."/>
            <person name="Ireland A."/>
            <person name="Larimer J."/>
            <person name="McCowan C."/>
            <person name="Murphy C."/>
            <person name="Pearson M."/>
            <person name="Poon T.W."/>
            <person name="Priest M."/>
            <person name="Roberts A."/>
            <person name="Saif S."/>
            <person name="Shea T."/>
            <person name="Sisk P."/>
            <person name="Sykes S."/>
            <person name="Wortman J."/>
            <person name="Nusbaum C."/>
            <person name="Birren B."/>
        </authorList>
    </citation>
    <scope>NUCLEOTIDE SEQUENCE [LARGE SCALE GENOMIC DNA]</scope>
    <source>
        <strain evidence="12">ATCC 38817</strain>
    </source>
</reference>
<evidence type="ECO:0000256" key="5">
    <source>
        <dbReference type="ARBA" id="ARBA00022630"/>
    </source>
</evidence>
<comment type="cofactor">
    <cofactor evidence="1">
        <name>FAD</name>
        <dbReference type="ChEBI" id="CHEBI:57692"/>
    </cofactor>
</comment>
<dbReference type="GO" id="GO:0006749">
    <property type="term" value="P:glutathione metabolic process"/>
    <property type="evidence" value="ECO:0007669"/>
    <property type="project" value="TreeGrafter"/>
</dbReference>
<dbReference type="GO" id="GO:0045454">
    <property type="term" value="P:cell redox homeostasis"/>
    <property type="evidence" value="ECO:0007669"/>
    <property type="project" value="InterPro"/>
</dbReference>
<evidence type="ECO:0000256" key="2">
    <source>
        <dbReference type="ARBA" id="ARBA00007532"/>
    </source>
</evidence>
<dbReference type="AlphaFoldDB" id="A0A058Z0C7"/>
<keyword evidence="9" id="KW-0676">Redox-active center</keyword>
<dbReference type="Pfam" id="PF07992">
    <property type="entry name" value="Pyr_redox_2"/>
    <property type="match status" value="1"/>
</dbReference>
<dbReference type="GO" id="GO:0004362">
    <property type="term" value="F:glutathione-disulfide reductase (NADPH) activity"/>
    <property type="evidence" value="ECO:0007669"/>
    <property type="project" value="UniProtKB-EC"/>
</dbReference>
<dbReference type="NCBIfam" id="NF004776">
    <property type="entry name" value="PRK06116.1"/>
    <property type="match status" value="1"/>
</dbReference>
<accession>A0A058Z0C7</accession>
<evidence type="ECO:0000256" key="9">
    <source>
        <dbReference type="ARBA" id="ARBA00023284"/>
    </source>
</evidence>
<dbReference type="FunFam" id="3.30.390.30:FF:000003">
    <property type="entry name" value="Glutathione reductase"/>
    <property type="match status" value="1"/>
</dbReference>
<name>A0A058Z0C7_FONAL</name>
<dbReference type="GO" id="GO:0050660">
    <property type="term" value="F:flavin adenine dinucleotide binding"/>
    <property type="evidence" value="ECO:0007669"/>
    <property type="project" value="InterPro"/>
</dbReference>
<keyword evidence="5" id="KW-0285">Flavoprotein</keyword>
<dbReference type="OrthoDB" id="5956163at2759"/>
<evidence type="ECO:0000256" key="7">
    <source>
        <dbReference type="ARBA" id="ARBA00023002"/>
    </source>
</evidence>
<dbReference type="InterPro" id="IPR046952">
    <property type="entry name" value="GSHR/TRXR-like"/>
</dbReference>
<sequence length="426" mass="46586">MFNAASIADTLRNDARDYGFGKNLHADVGRSSDEANPGSKQVHFDWQHLKRARDAYVARLNTIYNNNLNRDSVDWVLGHASFIDAKTVSVAIPADGDTPATTRQITAQHILIAPGSTPNIPKIPGIEHTIDSDGFFQLEDLPRRVAIVGAGYIGTEFAGVFNQLGSDTTMYLRGAAPLRGFDDLLRRTLLEEMRNSNINIRAYTTVTGVRKDPATGELYAIDLPEEGPFDQVVMVTGRVPRTEGLHLDRAGVVTTRQGYIQVDRYQNTSTENVYALGDVCGKAELTPVAIAAGRRLAMRLFAGFPDSHLDYDAPITTVVFSHPPCGTVGLTEEEAREKYGAKNIKVYTSTFTNMYHAVSSFKTKTAMKMVCLGPQEKILGLHVIGRGADEMIQGFGVAVRMGATKQQFDDTVAVHPTAAEEFVTMV</sequence>
<dbReference type="EMBL" id="KB932216">
    <property type="protein sequence ID" value="KCV67576.1"/>
    <property type="molecule type" value="Genomic_DNA"/>
</dbReference>
<evidence type="ECO:0000256" key="6">
    <source>
        <dbReference type="ARBA" id="ARBA00022827"/>
    </source>
</evidence>
<keyword evidence="8" id="KW-1015">Disulfide bond</keyword>
<feature type="domain" description="FAD/NAD(P)-binding" evidence="11">
    <location>
        <begin position="45"/>
        <end position="293"/>
    </location>
</feature>
<dbReference type="Gene3D" id="3.50.50.60">
    <property type="entry name" value="FAD/NAD(P)-binding domain"/>
    <property type="match status" value="2"/>
</dbReference>
<dbReference type="STRING" id="691883.A0A058Z0C7"/>
<dbReference type="Pfam" id="PF02852">
    <property type="entry name" value="Pyr_redox_dim"/>
    <property type="match status" value="1"/>
</dbReference>
<dbReference type="PANTHER" id="PTHR42737:SF2">
    <property type="entry name" value="GLUTATHIONE REDUCTASE"/>
    <property type="match status" value="1"/>
</dbReference>
<protein>
    <recommendedName>
        <fullName evidence="4">glutathione-disulfide reductase</fullName>
        <ecNumber evidence="4">1.8.1.7</ecNumber>
    </recommendedName>
</protein>
<dbReference type="InterPro" id="IPR023753">
    <property type="entry name" value="FAD/NAD-binding_dom"/>
</dbReference>
<dbReference type="PRINTS" id="PR00368">
    <property type="entry name" value="FADPNR"/>
</dbReference>
<evidence type="ECO:0000259" key="10">
    <source>
        <dbReference type="Pfam" id="PF02852"/>
    </source>
</evidence>
<evidence type="ECO:0000256" key="3">
    <source>
        <dbReference type="ARBA" id="ARBA00011738"/>
    </source>
</evidence>
<keyword evidence="6" id="KW-0274">FAD</keyword>
<dbReference type="SUPFAM" id="SSF55424">
    <property type="entry name" value="FAD/NAD-linked reductases, dimerisation (C-terminal) domain"/>
    <property type="match status" value="1"/>
</dbReference>
<evidence type="ECO:0000259" key="11">
    <source>
        <dbReference type="Pfam" id="PF07992"/>
    </source>
</evidence>
<feature type="domain" description="Pyridine nucleotide-disulphide oxidoreductase dimerisation" evidence="10">
    <location>
        <begin position="316"/>
        <end position="425"/>
    </location>
</feature>
<comment type="subunit">
    <text evidence="3">Homodimer.</text>
</comment>
<dbReference type="FunFam" id="3.50.50.60:FF:000235">
    <property type="entry name" value="Glutathione reductase"/>
    <property type="match status" value="1"/>
</dbReference>
<organism evidence="12">
    <name type="scientific">Fonticula alba</name>
    <name type="common">Slime mold</name>
    <dbReference type="NCBI Taxonomy" id="691883"/>
    <lineage>
        <taxon>Eukaryota</taxon>
        <taxon>Rotosphaerida</taxon>
        <taxon>Fonticulaceae</taxon>
        <taxon>Fonticula</taxon>
    </lineage>
</organism>
<dbReference type="InterPro" id="IPR036188">
    <property type="entry name" value="FAD/NAD-bd_sf"/>
</dbReference>
<keyword evidence="7" id="KW-0560">Oxidoreductase</keyword>
<dbReference type="Proteomes" id="UP000030693">
    <property type="component" value="Unassembled WGS sequence"/>
</dbReference>
<dbReference type="GeneID" id="20530699"/>
<dbReference type="GO" id="GO:0005739">
    <property type="term" value="C:mitochondrion"/>
    <property type="evidence" value="ECO:0007669"/>
    <property type="project" value="TreeGrafter"/>
</dbReference>
<dbReference type="RefSeq" id="XP_009498017.1">
    <property type="nucleotide sequence ID" value="XM_009499742.1"/>
</dbReference>
<dbReference type="InterPro" id="IPR004099">
    <property type="entry name" value="Pyr_nucl-diS_OxRdtase_dimer"/>
</dbReference>
<dbReference type="Gene3D" id="3.30.390.30">
    <property type="match status" value="1"/>
</dbReference>
<evidence type="ECO:0000256" key="1">
    <source>
        <dbReference type="ARBA" id="ARBA00001974"/>
    </source>
</evidence>
<dbReference type="EC" id="1.8.1.7" evidence="4"/>
<proteinExistence type="inferred from homology"/>
<evidence type="ECO:0000256" key="4">
    <source>
        <dbReference type="ARBA" id="ARBA00012607"/>
    </source>
</evidence>
<evidence type="ECO:0000256" key="8">
    <source>
        <dbReference type="ARBA" id="ARBA00023157"/>
    </source>
</evidence>
<comment type="similarity">
    <text evidence="2">Belongs to the class-I pyridine nucleotide-disulfide oxidoreductase family.</text>
</comment>
<dbReference type="GO" id="GO:0034599">
    <property type="term" value="P:cellular response to oxidative stress"/>
    <property type="evidence" value="ECO:0007669"/>
    <property type="project" value="TreeGrafter"/>
</dbReference>
<dbReference type="PANTHER" id="PTHR42737">
    <property type="entry name" value="GLUTATHIONE REDUCTASE"/>
    <property type="match status" value="1"/>
</dbReference>
<gene>
    <name evidence="12" type="ORF">H696_05974</name>
</gene>
<dbReference type="OMA" id="MSKHYDY"/>
<dbReference type="SUPFAM" id="SSF51905">
    <property type="entry name" value="FAD/NAD(P)-binding domain"/>
    <property type="match status" value="1"/>
</dbReference>
<dbReference type="PRINTS" id="PR00411">
    <property type="entry name" value="PNDRDTASEI"/>
</dbReference>
<evidence type="ECO:0000313" key="12">
    <source>
        <dbReference type="EMBL" id="KCV67576.1"/>
    </source>
</evidence>
<dbReference type="GO" id="GO:0005829">
    <property type="term" value="C:cytosol"/>
    <property type="evidence" value="ECO:0007669"/>
    <property type="project" value="TreeGrafter"/>
</dbReference>